<gene>
    <name evidence="1" type="ORF">CBER1_04509</name>
</gene>
<protein>
    <submittedName>
        <fullName evidence="1">Uncharacterized protein</fullName>
    </submittedName>
</protein>
<comment type="caution">
    <text evidence="1">The sequence shown here is derived from an EMBL/GenBank/DDBJ whole genome shotgun (WGS) entry which is preliminary data.</text>
</comment>
<reference evidence="2" key="1">
    <citation type="journal article" date="2017" name="bioRxiv">
        <title>Conservation of a gene cluster reveals novel cercosporin biosynthetic mechanisms and extends production to the genus Colletotrichum.</title>
        <authorList>
            <person name="de Jonge R."/>
            <person name="Ebert M.K."/>
            <person name="Huitt-Roehl C.R."/>
            <person name="Pal P."/>
            <person name="Suttle J.C."/>
            <person name="Spanner R.E."/>
            <person name="Neubauer J.D."/>
            <person name="Jurick W.M.II."/>
            <person name="Stott K.A."/>
            <person name="Secor G.A."/>
            <person name="Thomma B.P.H.J."/>
            <person name="Van de Peer Y."/>
            <person name="Townsend C.A."/>
            <person name="Bolton M.D."/>
        </authorList>
    </citation>
    <scope>NUCLEOTIDE SEQUENCE [LARGE SCALE GENOMIC DNA]</scope>
    <source>
        <strain evidence="2">CBS538.71</strain>
    </source>
</reference>
<organism evidence="1 2">
    <name type="scientific">Cercospora berteroae</name>
    <dbReference type="NCBI Taxonomy" id="357750"/>
    <lineage>
        <taxon>Eukaryota</taxon>
        <taxon>Fungi</taxon>
        <taxon>Dikarya</taxon>
        <taxon>Ascomycota</taxon>
        <taxon>Pezizomycotina</taxon>
        <taxon>Dothideomycetes</taxon>
        <taxon>Dothideomycetidae</taxon>
        <taxon>Mycosphaerellales</taxon>
        <taxon>Mycosphaerellaceae</taxon>
        <taxon>Cercospora</taxon>
    </lineage>
</organism>
<sequence>MASSLSGQERSSKSAASEAFLTTEILASILGHLDAEQFSNVHLAHPNALKVAKQYPKLRRQFFVEQEHGYITNGCSVNPLFTMVLRIFHWRFFKVVNDPTVFADPGFQFVIDRTIFGTPPTDAGWSLLEDLRPLLQEMLFAQATGPLEIWPRSGPLSVEPKSDYGRGQTSFGVLYVPENEKSVWDVLSIILEVELRSRVKYKIASQEDNVDYVLHNGRIGLASLADAVDLRVEASTARHCGSK</sequence>
<evidence type="ECO:0000313" key="1">
    <source>
        <dbReference type="EMBL" id="PPJ58319.1"/>
    </source>
</evidence>
<evidence type="ECO:0000313" key="2">
    <source>
        <dbReference type="Proteomes" id="UP000237631"/>
    </source>
</evidence>
<proteinExistence type="predicted"/>
<dbReference type="AlphaFoldDB" id="A0A2S6CF16"/>
<name>A0A2S6CF16_9PEZI</name>
<dbReference type="Proteomes" id="UP000237631">
    <property type="component" value="Unassembled WGS sequence"/>
</dbReference>
<dbReference type="EMBL" id="PNEN01000465">
    <property type="protein sequence ID" value="PPJ58319.1"/>
    <property type="molecule type" value="Genomic_DNA"/>
</dbReference>
<accession>A0A2S6CF16</accession>
<keyword evidence="2" id="KW-1185">Reference proteome</keyword>